<proteinExistence type="predicted"/>
<protein>
    <submittedName>
        <fullName evidence="1">Uncharacterized protein</fullName>
    </submittedName>
</protein>
<dbReference type="EMBL" id="LR796641">
    <property type="protein sequence ID" value="CAB4156156.1"/>
    <property type="molecule type" value="Genomic_DNA"/>
</dbReference>
<sequence length="95" mass="10479">MKHYRISVSDGLVILAEQVIASDNRGVKGGVIPPHVTDYAIKYARDMREPGYMALTVELYVMPLVSSNGVKHGKLTPVLNMQVQARNTPVLDSEQ</sequence>
<organism evidence="1">
    <name type="scientific">uncultured Caudovirales phage</name>
    <dbReference type="NCBI Taxonomy" id="2100421"/>
    <lineage>
        <taxon>Viruses</taxon>
        <taxon>Duplodnaviria</taxon>
        <taxon>Heunggongvirae</taxon>
        <taxon>Uroviricota</taxon>
        <taxon>Caudoviricetes</taxon>
        <taxon>Peduoviridae</taxon>
        <taxon>Maltschvirus</taxon>
        <taxon>Maltschvirus maltsch</taxon>
    </lineage>
</organism>
<evidence type="ECO:0000313" key="1">
    <source>
        <dbReference type="EMBL" id="CAB4156156.1"/>
    </source>
</evidence>
<accession>A0A6J5NEB5</accession>
<name>A0A6J5NEB5_9CAUD</name>
<gene>
    <name evidence="1" type="ORF">UFOVP668_38</name>
</gene>
<reference evidence="1" key="1">
    <citation type="submission" date="2020-04" db="EMBL/GenBank/DDBJ databases">
        <authorList>
            <person name="Chiriac C."/>
            <person name="Salcher M."/>
            <person name="Ghai R."/>
            <person name="Kavagutti S V."/>
        </authorList>
    </citation>
    <scope>NUCLEOTIDE SEQUENCE</scope>
</reference>